<organism evidence="2 3">
    <name type="scientific">Streptomyces gottesmaniae</name>
    <dbReference type="NCBI Taxonomy" id="3075518"/>
    <lineage>
        <taxon>Bacteria</taxon>
        <taxon>Bacillati</taxon>
        <taxon>Actinomycetota</taxon>
        <taxon>Actinomycetes</taxon>
        <taxon>Kitasatosporales</taxon>
        <taxon>Streptomycetaceae</taxon>
        <taxon>Streptomyces</taxon>
    </lineage>
</organism>
<evidence type="ECO:0000256" key="1">
    <source>
        <dbReference type="SAM" id="MobiDB-lite"/>
    </source>
</evidence>
<name>A0ABU2YP76_9ACTN</name>
<reference evidence="2" key="1">
    <citation type="submission" date="2024-05" db="EMBL/GenBank/DDBJ databases">
        <title>30 novel species of actinomycetes from the DSMZ collection.</title>
        <authorList>
            <person name="Nouioui I."/>
        </authorList>
    </citation>
    <scope>NUCLEOTIDE SEQUENCE</scope>
    <source>
        <strain evidence="2">DSM 3412</strain>
    </source>
</reference>
<proteinExistence type="predicted"/>
<feature type="compositionally biased region" description="Basic and acidic residues" evidence="1">
    <location>
        <begin position="52"/>
        <end position="72"/>
    </location>
</feature>
<protein>
    <recommendedName>
        <fullName evidence="4">Secreted protein</fullName>
    </recommendedName>
</protein>
<evidence type="ECO:0000313" key="2">
    <source>
        <dbReference type="EMBL" id="MDT0566140.1"/>
    </source>
</evidence>
<evidence type="ECO:0008006" key="4">
    <source>
        <dbReference type="Google" id="ProtNLM"/>
    </source>
</evidence>
<sequence length="82" mass="8877">MRRKGLMRRPGAAVAVLAVLAAVVAVVVVAARRTAATATEAEQQPAPGTTAHDVRQDPEKVRDHWTPERMREAGNAPMPKRE</sequence>
<gene>
    <name evidence="2" type="ORF">RM704_01330</name>
</gene>
<dbReference type="EMBL" id="JAVRFJ010000001">
    <property type="protein sequence ID" value="MDT0566140.1"/>
    <property type="molecule type" value="Genomic_DNA"/>
</dbReference>
<comment type="caution">
    <text evidence="2">The sequence shown here is derived from an EMBL/GenBank/DDBJ whole genome shotgun (WGS) entry which is preliminary data.</text>
</comment>
<evidence type="ECO:0000313" key="3">
    <source>
        <dbReference type="Proteomes" id="UP001180737"/>
    </source>
</evidence>
<dbReference type="Proteomes" id="UP001180737">
    <property type="component" value="Unassembled WGS sequence"/>
</dbReference>
<accession>A0ABU2YP76</accession>
<keyword evidence="3" id="KW-1185">Reference proteome</keyword>
<dbReference type="RefSeq" id="WP_311588797.1">
    <property type="nucleotide sequence ID" value="NZ_JAVRFJ010000001.1"/>
</dbReference>
<feature type="region of interest" description="Disordered" evidence="1">
    <location>
        <begin position="35"/>
        <end position="82"/>
    </location>
</feature>